<feature type="transmembrane region" description="Helical" evidence="1">
    <location>
        <begin position="41"/>
        <end position="59"/>
    </location>
</feature>
<accession>A0A0B6ZER5</accession>
<evidence type="ECO:0000313" key="2">
    <source>
        <dbReference type="EMBL" id="CEK66220.1"/>
    </source>
</evidence>
<proteinExistence type="predicted"/>
<sequence>MTYLLSVQNAILAYLYILNDVLIHLSECNIDLLVERHECNLVYLANLYILNAIVIYMNGMCSNLTNLLKCHVFK</sequence>
<keyword evidence="1" id="KW-0812">Transmembrane</keyword>
<dbReference type="EMBL" id="HACG01019355">
    <property type="protein sequence ID" value="CEK66220.1"/>
    <property type="molecule type" value="Transcribed_RNA"/>
</dbReference>
<gene>
    <name evidence="2" type="primary">ORF57733</name>
</gene>
<dbReference type="AlphaFoldDB" id="A0A0B6ZER5"/>
<feature type="non-terminal residue" evidence="2">
    <location>
        <position position="74"/>
    </location>
</feature>
<evidence type="ECO:0000256" key="1">
    <source>
        <dbReference type="SAM" id="Phobius"/>
    </source>
</evidence>
<protein>
    <submittedName>
        <fullName evidence="2">Uncharacterized protein</fullName>
    </submittedName>
</protein>
<name>A0A0B6ZER5_9EUPU</name>
<organism evidence="2">
    <name type="scientific">Arion vulgaris</name>
    <dbReference type="NCBI Taxonomy" id="1028688"/>
    <lineage>
        <taxon>Eukaryota</taxon>
        <taxon>Metazoa</taxon>
        <taxon>Spiralia</taxon>
        <taxon>Lophotrochozoa</taxon>
        <taxon>Mollusca</taxon>
        <taxon>Gastropoda</taxon>
        <taxon>Heterobranchia</taxon>
        <taxon>Euthyneura</taxon>
        <taxon>Panpulmonata</taxon>
        <taxon>Eupulmonata</taxon>
        <taxon>Stylommatophora</taxon>
        <taxon>Helicina</taxon>
        <taxon>Arionoidea</taxon>
        <taxon>Arionidae</taxon>
        <taxon>Arion</taxon>
    </lineage>
</organism>
<reference evidence="2" key="1">
    <citation type="submission" date="2014-12" db="EMBL/GenBank/DDBJ databases">
        <title>Insight into the proteome of Arion vulgaris.</title>
        <authorList>
            <person name="Aradska J."/>
            <person name="Bulat T."/>
            <person name="Smidak R."/>
            <person name="Sarate P."/>
            <person name="Gangsoo J."/>
            <person name="Sialana F."/>
            <person name="Bilban M."/>
            <person name="Lubec G."/>
        </authorList>
    </citation>
    <scope>NUCLEOTIDE SEQUENCE</scope>
    <source>
        <tissue evidence="2">Skin</tissue>
    </source>
</reference>
<keyword evidence="1" id="KW-0472">Membrane</keyword>
<keyword evidence="1" id="KW-1133">Transmembrane helix</keyword>